<dbReference type="PANTHER" id="PTHR45847">
    <property type="entry name" value="FATTY ACID AMIDE HYDROLASE"/>
    <property type="match status" value="1"/>
</dbReference>
<dbReference type="OrthoDB" id="6428749at2759"/>
<evidence type="ECO:0000256" key="2">
    <source>
        <dbReference type="ARBA" id="ARBA00022801"/>
    </source>
</evidence>
<dbReference type="GO" id="GO:0009062">
    <property type="term" value="P:fatty acid catabolic process"/>
    <property type="evidence" value="ECO:0007669"/>
    <property type="project" value="TreeGrafter"/>
</dbReference>
<dbReference type="FunFam" id="3.90.1300.10:FF:000003">
    <property type="entry name" value="Amidase signature enzyme"/>
    <property type="match status" value="1"/>
</dbReference>
<dbReference type="InterPro" id="IPR036928">
    <property type="entry name" value="AS_sf"/>
</dbReference>
<dbReference type="PROSITE" id="PS00571">
    <property type="entry name" value="AMIDASES"/>
    <property type="match status" value="1"/>
</dbReference>
<proteinExistence type="inferred from homology"/>
<dbReference type="EMBL" id="UYRR01031330">
    <property type="protein sequence ID" value="VDK49098.1"/>
    <property type="molecule type" value="Genomic_DNA"/>
</dbReference>
<name>A0A0M3JZ41_ANISI</name>
<evidence type="ECO:0000256" key="3">
    <source>
        <dbReference type="PIRSR" id="PIRSR001221-1"/>
    </source>
</evidence>
<evidence type="ECO:0000259" key="4">
    <source>
        <dbReference type="Pfam" id="PF01425"/>
    </source>
</evidence>
<gene>
    <name evidence="5" type="ORF">ASIM_LOCUS13175</name>
</gene>
<feature type="active site" description="Charge relay system" evidence="3">
    <location>
        <position position="234"/>
    </location>
</feature>
<sequence length="581" mass="65088">MWTSIVNFIHDTQPSTGRGLVITIGWSFVVLYLILKSVVEKAWGAAGINRRNMIKNDQLRKKRFEAIRERIDRSEAALERYAEILKLNFFELKEALQNDRLSATAVLNAYLWKAFEVNEKTNCIIEFLIESFDEAENLDQKWHLKPNKPPLFGLPFSVKGNFYMKGYDCCIGLAKNLFKPMQTECTLVTHLRNQGAVPFVMTNVPQALLSFTCSNSVYGTTSHPKDANRTPGGSSGGEAALLSSGGCVFGTGSDLAGSLRIPAVMCGLVTLKPSESRFVVYNAQGSLPGKGRIGLGFGFLTKSVEELKFLTSDVLGTPEYHKLVSKSAPLPLSSTRIEQCSKRKLRIGYYVDDGFMKPVPALERTTQETVEYLREAGHEMVRFHIPQPHLAASLFYKNLLPDGGELLRRMYSGEVITPYMKRFVFMLKIPKVIRTVASWLLSSISPQLSLIAGSTVSDLGDLRYTQQLTDQYIKDFINEWKLFELDVLICPAFTGKICSYITIYIVVPSVPHQYPSQLSMCGFATGLYSMLDFPVGIVPTREVTKEDDALLEDENYWPVGMCMKCLLPSDLTLCILFSNYT</sequence>
<accession>A0A0M3JZ41</accession>
<feature type="domain" description="Amidase" evidence="4">
    <location>
        <begin position="106"/>
        <end position="494"/>
    </location>
</feature>
<evidence type="ECO:0000256" key="1">
    <source>
        <dbReference type="ARBA" id="ARBA00009199"/>
    </source>
</evidence>
<evidence type="ECO:0000313" key="7">
    <source>
        <dbReference type="WBParaSite" id="ASIM_0001374701-mRNA-1"/>
    </source>
</evidence>
<evidence type="ECO:0000313" key="6">
    <source>
        <dbReference type="Proteomes" id="UP000267096"/>
    </source>
</evidence>
<dbReference type="PIRSF" id="PIRSF001221">
    <property type="entry name" value="Amidase_fungi"/>
    <property type="match status" value="1"/>
</dbReference>
<dbReference type="AlphaFoldDB" id="A0A0M3JZ41"/>
<dbReference type="SUPFAM" id="SSF75304">
    <property type="entry name" value="Amidase signature (AS) enzymes"/>
    <property type="match status" value="1"/>
</dbReference>
<dbReference type="GO" id="GO:0004040">
    <property type="term" value="F:amidase activity"/>
    <property type="evidence" value="ECO:0007669"/>
    <property type="project" value="TreeGrafter"/>
</dbReference>
<reference evidence="5 6" key="2">
    <citation type="submission" date="2018-11" db="EMBL/GenBank/DDBJ databases">
        <authorList>
            <consortium name="Pathogen Informatics"/>
        </authorList>
    </citation>
    <scope>NUCLEOTIDE SEQUENCE [LARGE SCALE GENOMIC DNA]</scope>
</reference>
<dbReference type="Proteomes" id="UP000267096">
    <property type="component" value="Unassembled WGS sequence"/>
</dbReference>
<dbReference type="InterPro" id="IPR020556">
    <property type="entry name" value="Amidase_CS"/>
</dbReference>
<dbReference type="GO" id="GO:0017064">
    <property type="term" value="F:fatty acid amide hydrolase activity"/>
    <property type="evidence" value="ECO:0007669"/>
    <property type="project" value="TreeGrafter"/>
</dbReference>
<keyword evidence="2" id="KW-0378">Hydrolase</keyword>
<dbReference type="InterPro" id="IPR023631">
    <property type="entry name" value="Amidase_dom"/>
</dbReference>
<dbReference type="Pfam" id="PF01425">
    <property type="entry name" value="Amidase"/>
    <property type="match status" value="1"/>
</dbReference>
<feature type="active site" description="Charge relay system" evidence="3">
    <location>
        <position position="159"/>
    </location>
</feature>
<keyword evidence="6" id="KW-1185">Reference proteome</keyword>
<comment type="similarity">
    <text evidence="1">Belongs to the amidase family.</text>
</comment>
<evidence type="ECO:0000313" key="5">
    <source>
        <dbReference type="EMBL" id="VDK49098.1"/>
    </source>
</evidence>
<dbReference type="InterPro" id="IPR052096">
    <property type="entry name" value="Endocannabinoid_amidase"/>
</dbReference>
<protein>
    <submittedName>
        <fullName evidence="7">Fatty-acid amide hydrolase 1 (inferred by orthology to a human protein)</fullName>
    </submittedName>
</protein>
<reference evidence="7" key="1">
    <citation type="submission" date="2017-02" db="UniProtKB">
        <authorList>
            <consortium name="WormBaseParasite"/>
        </authorList>
    </citation>
    <scope>IDENTIFICATION</scope>
</reference>
<organism evidence="7">
    <name type="scientific">Anisakis simplex</name>
    <name type="common">Herring worm</name>
    <dbReference type="NCBI Taxonomy" id="6269"/>
    <lineage>
        <taxon>Eukaryota</taxon>
        <taxon>Metazoa</taxon>
        <taxon>Ecdysozoa</taxon>
        <taxon>Nematoda</taxon>
        <taxon>Chromadorea</taxon>
        <taxon>Rhabditida</taxon>
        <taxon>Spirurina</taxon>
        <taxon>Ascaridomorpha</taxon>
        <taxon>Ascaridoidea</taxon>
        <taxon>Anisakidae</taxon>
        <taxon>Anisakis</taxon>
        <taxon>Anisakis simplex complex</taxon>
    </lineage>
</organism>
<dbReference type="WBParaSite" id="ASIM_0001374701-mRNA-1">
    <property type="protein sequence ID" value="ASIM_0001374701-mRNA-1"/>
    <property type="gene ID" value="ASIM_0001374701"/>
</dbReference>
<dbReference type="Gene3D" id="3.90.1300.10">
    <property type="entry name" value="Amidase signature (AS) domain"/>
    <property type="match status" value="1"/>
</dbReference>
<dbReference type="PANTHER" id="PTHR45847:SF6">
    <property type="entry name" value="FATTY ACID AMIDE HYDROLASE"/>
    <property type="match status" value="1"/>
</dbReference>
<feature type="active site" description="Acyl-ester intermediate" evidence="3">
    <location>
        <position position="258"/>
    </location>
</feature>